<feature type="region of interest" description="Disordered" evidence="1">
    <location>
        <begin position="1"/>
        <end position="51"/>
    </location>
</feature>
<dbReference type="AlphaFoldDB" id="A0A0W0TS14"/>
<dbReference type="Proteomes" id="UP000054773">
    <property type="component" value="Unassembled WGS sequence"/>
</dbReference>
<protein>
    <submittedName>
        <fullName evidence="2">Uncharacterized protein</fullName>
    </submittedName>
</protein>
<keyword evidence="3" id="KW-1185">Reference proteome</keyword>
<dbReference type="PATRIC" id="fig|448.7.peg.984"/>
<organism evidence="2 3">
    <name type="scientific">Legionella erythra</name>
    <dbReference type="NCBI Taxonomy" id="448"/>
    <lineage>
        <taxon>Bacteria</taxon>
        <taxon>Pseudomonadati</taxon>
        <taxon>Pseudomonadota</taxon>
        <taxon>Gammaproteobacteria</taxon>
        <taxon>Legionellales</taxon>
        <taxon>Legionellaceae</taxon>
        <taxon>Legionella</taxon>
    </lineage>
</organism>
<reference evidence="2 3" key="1">
    <citation type="submission" date="2015-11" db="EMBL/GenBank/DDBJ databases">
        <title>Genomic analysis of 38 Legionella species identifies large and diverse effector repertoires.</title>
        <authorList>
            <person name="Burstein D."/>
            <person name="Amaro F."/>
            <person name="Zusman T."/>
            <person name="Lifshitz Z."/>
            <person name="Cohen O."/>
            <person name="Gilbert J.A."/>
            <person name="Pupko T."/>
            <person name="Shuman H.A."/>
            <person name="Segal G."/>
        </authorList>
    </citation>
    <scope>NUCLEOTIDE SEQUENCE [LARGE SCALE GENOMIC DNA]</scope>
    <source>
        <strain evidence="2 3">SE-32A-C8</strain>
    </source>
</reference>
<dbReference type="EMBL" id="LNYA01000021">
    <property type="protein sequence ID" value="KTC98377.1"/>
    <property type="molecule type" value="Genomic_DNA"/>
</dbReference>
<comment type="caution">
    <text evidence="2">The sequence shown here is derived from an EMBL/GenBank/DDBJ whole genome shotgun (WGS) entry which is preliminary data.</text>
</comment>
<feature type="compositionally biased region" description="Basic and acidic residues" evidence="1">
    <location>
        <begin position="27"/>
        <end position="36"/>
    </location>
</feature>
<gene>
    <name evidence="2" type="ORF">Lery_0940</name>
</gene>
<sequence>MHKKSKNMQDGNKKSKIKNPKRYSSLKAREEKHLDEELAETFPASDPVTKY</sequence>
<evidence type="ECO:0000313" key="3">
    <source>
        <dbReference type="Proteomes" id="UP000054773"/>
    </source>
</evidence>
<proteinExistence type="predicted"/>
<name>A0A0W0TS14_LEGER</name>
<accession>A0A0W0TS14</accession>
<evidence type="ECO:0000313" key="2">
    <source>
        <dbReference type="EMBL" id="KTC98377.1"/>
    </source>
</evidence>
<dbReference type="RefSeq" id="WP_156412475.1">
    <property type="nucleotide sequence ID" value="NZ_CAAAHY010000023.1"/>
</dbReference>
<evidence type="ECO:0000256" key="1">
    <source>
        <dbReference type="SAM" id="MobiDB-lite"/>
    </source>
</evidence>
<dbReference type="STRING" id="448.Lery_0940"/>